<sequence length="63" mass="7726">KKIDYERSVFNKISEPVKSEKVTIIGNHNEKRNEDSLTYQYYLFYLWPIKVKEVKVNKEFKNR</sequence>
<evidence type="ECO:0000313" key="1">
    <source>
        <dbReference type="EMBL" id="GBB89434.1"/>
    </source>
</evidence>
<dbReference type="AlphaFoldDB" id="A0A2Z6QW07"/>
<keyword evidence="2" id="KW-1185">Reference proteome</keyword>
<organism evidence="1 2">
    <name type="scientific">Rhizophagus clarus</name>
    <dbReference type="NCBI Taxonomy" id="94130"/>
    <lineage>
        <taxon>Eukaryota</taxon>
        <taxon>Fungi</taxon>
        <taxon>Fungi incertae sedis</taxon>
        <taxon>Mucoromycota</taxon>
        <taxon>Glomeromycotina</taxon>
        <taxon>Glomeromycetes</taxon>
        <taxon>Glomerales</taxon>
        <taxon>Glomeraceae</taxon>
        <taxon>Rhizophagus</taxon>
    </lineage>
</organism>
<name>A0A2Z6QW07_9GLOM</name>
<feature type="non-terminal residue" evidence="1">
    <location>
        <position position="1"/>
    </location>
</feature>
<comment type="caution">
    <text evidence="1">The sequence shown here is derived from an EMBL/GenBank/DDBJ whole genome shotgun (WGS) entry which is preliminary data.</text>
</comment>
<proteinExistence type="predicted"/>
<dbReference type="Proteomes" id="UP000247702">
    <property type="component" value="Unassembled WGS sequence"/>
</dbReference>
<protein>
    <submittedName>
        <fullName evidence="1">Uncharacterized protein</fullName>
    </submittedName>
</protein>
<dbReference type="EMBL" id="BEXD01000681">
    <property type="protein sequence ID" value="GBB89434.1"/>
    <property type="molecule type" value="Genomic_DNA"/>
</dbReference>
<reference evidence="1 2" key="1">
    <citation type="submission" date="2017-11" db="EMBL/GenBank/DDBJ databases">
        <title>The genome of Rhizophagus clarus HR1 reveals common genetic basis of auxotrophy among arbuscular mycorrhizal fungi.</title>
        <authorList>
            <person name="Kobayashi Y."/>
        </authorList>
    </citation>
    <scope>NUCLEOTIDE SEQUENCE [LARGE SCALE GENOMIC DNA]</scope>
    <source>
        <strain evidence="1 2">HR1</strain>
    </source>
</reference>
<accession>A0A2Z6QW07</accession>
<gene>
    <name evidence="1" type="ORF">RclHR1_16100001</name>
</gene>
<evidence type="ECO:0000313" key="2">
    <source>
        <dbReference type="Proteomes" id="UP000247702"/>
    </source>
</evidence>